<dbReference type="InterPro" id="IPR011006">
    <property type="entry name" value="CheY-like_superfamily"/>
</dbReference>
<dbReference type="Pfam" id="PF00072">
    <property type="entry name" value="Response_reg"/>
    <property type="match status" value="1"/>
</dbReference>
<feature type="modified residue" description="4-aspartylphosphate" evidence="6">
    <location>
        <position position="51"/>
    </location>
</feature>
<dbReference type="Pfam" id="PF00158">
    <property type="entry name" value="Sigma54_activat"/>
    <property type="match status" value="1"/>
</dbReference>
<dbReference type="Gene3D" id="1.10.8.60">
    <property type="match status" value="1"/>
</dbReference>
<dbReference type="SUPFAM" id="SSF46689">
    <property type="entry name" value="Homeodomain-like"/>
    <property type="match status" value="1"/>
</dbReference>
<keyword evidence="6" id="KW-0597">Phosphoprotein</keyword>
<evidence type="ECO:0000313" key="9">
    <source>
        <dbReference type="EMBL" id="RMA92501.1"/>
    </source>
</evidence>
<proteinExistence type="predicted"/>
<dbReference type="CDD" id="cd00009">
    <property type="entry name" value="AAA"/>
    <property type="match status" value="1"/>
</dbReference>
<evidence type="ECO:0000256" key="5">
    <source>
        <dbReference type="ARBA" id="ARBA00023163"/>
    </source>
</evidence>
<dbReference type="Gene3D" id="3.40.50.300">
    <property type="entry name" value="P-loop containing nucleotide triphosphate hydrolases"/>
    <property type="match status" value="1"/>
</dbReference>
<evidence type="ECO:0000256" key="4">
    <source>
        <dbReference type="ARBA" id="ARBA00023125"/>
    </source>
</evidence>
<dbReference type="PROSITE" id="PS00688">
    <property type="entry name" value="SIGMA54_INTERACT_3"/>
    <property type="match status" value="1"/>
</dbReference>
<dbReference type="InterPro" id="IPR001789">
    <property type="entry name" value="Sig_transdc_resp-reg_receiver"/>
</dbReference>
<keyword evidence="10" id="KW-1185">Reference proteome</keyword>
<dbReference type="InterPro" id="IPR002078">
    <property type="entry name" value="Sigma_54_int"/>
</dbReference>
<dbReference type="Gene3D" id="1.10.10.60">
    <property type="entry name" value="Homeodomain-like"/>
    <property type="match status" value="1"/>
</dbReference>
<protein>
    <submittedName>
        <fullName evidence="9">Two-component system nitrogen regulation response regulator GlnG</fullName>
    </submittedName>
</protein>
<dbReference type="InterPro" id="IPR025944">
    <property type="entry name" value="Sigma_54_int_dom_CS"/>
</dbReference>
<dbReference type="GO" id="GO:0006355">
    <property type="term" value="P:regulation of DNA-templated transcription"/>
    <property type="evidence" value="ECO:0007669"/>
    <property type="project" value="InterPro"/>
</dbReference>
<comment type="caution">
    <text evidence="9">The sequence shown here is derived from an EMBL/GenBank/DDBJ whole genome shotgun (WGS) entry which is preliminary data.</text>
</comment>
<evidence type="ECO:0000256" key="3">
    <source>
        <dbReference type="ARBA" id="ARBA00023015"/>
    </source>
</evidence>
<dbReference type="AlphaFoldDB" id="A0A3M0B5P8"/>
<keyword evidence="2" id="KW-0067">ATP-binding</keyword>
<dbReference type="GO" id="GO:0043565">
    <property type="term" value="F:sequence-specific DNA binding"/>
    <property type="evidence" value="ECO:0007669"/>
    <property type="project" value="InterPro"/>
</dbReference>
<evidence type="ECO:0000256" key="6">
    <source>
        <dbReference type="PROSITE-ProRule" id="PRU00169"/>
    </source>
</evidence>
<dbReference type="GO" id="GO:0005524">
    <property type="term" value="F:ATP binding"/>
    <property type="evidence" value="ECO:0007669"/>
    <property type="project" value="UniProtKB-KW"/>
</dbReference>
<dbReference type="SMART" id="SM00382">
    <property type="entry name" value="AAA"/>
    <property type="match status" value="1"/>
</dbReference>
<dbReference type="Gene3D" id="3.40.50.2300">
    <property type="match status" value="1"/>
</dbReference>
<evidence type="ECO:0000259" key="8">
    <source>
        <dbReference type="PROSITE" id="PS50110"/>
    </source>
</evidence>
<feature type="domain" description="Sigma-54 factor interaction" evidence="7">
    <location>
        <begin position="132"/>
        <end position="361"/>
    </location>
</feature>
<keyword evidence="3" id="KW-0805">Transcription regulation</keyword>
<dbReference type="Pfam" id="PF02954">
    <property type="entry name" value="HTH_8"/>
    <property type="match status" value="1"/>
</dbReference>
<dbReference type="Proteomes" id="UP000280842">
    <property type="component" value="Unassembled WGS sequence"/>
</dbReference>
<dbReference type="SMART" id="SM00448">
    <property type="entry name" value="REC"/>
    <property type="match status" value="1"/>
</dbReference>
<dbReference type="InterPro" id="IPR002197">
    <property type="entry name" value="HTH_Fis"/>
</dbReference>
<dbReference type="PROSITE" id="PS00675">
    <property type="entry name" value="SIGMA54_INTERACT_1"/>
    <property type="match status" value="1"/>
</dbReference>
<name>A0A3M0B5P8_9AQUI</name>
<dbReference type="Pfam" id="PF25601">
    <property type="entry name" value="AAA_lid_14"/>
    <property type="match status" value="1"/>
</dbReference>
<evidence type="ECO:0000256" key="1">
    <source>
        <dbReference type="ARBA" id="ARBA00022741"/>
    </source>
</evidence>
<dbReference type="InterPro" id="IPR009057">
    <property type="entry name" value="Homeodomain-like_sf"/>
</dbReference>
<keyword evidence="5" id="KW-0804">Transcription</keyword>
<dbReference type="InterPro" id="IPR058031">
    <property type="entry name" value="AAA_lid_NorR"/>
</dbReference>
<dbReference type="EMBL" id="REFO01000017">
    <property type="protein sequence ID" value="RMA92501.1"/>
    <property type="molecule type" value="Genomic_DNA"/>
</dbReference>
<reference evidence="9 10" key="1">
    <citation type="submission" date="2018-10" db="EMBL/GenBank/DDBJ databases">
        <title>Genomic Encyclopedia of Archaeal and Bacterial Type Strains, Phase II (KMG-II): from individual species to whole genera.</title>
        <authorList>
            <person name="Goeker M."/>
        </authorList>
    </citation>
    <scope>NUCLEOTIDE SEQUENCE [LARGE SCALE GENOMIC DNA]</scope>
    <source>
        <strain evidence="9 10">VM1</strain>
    </source>
</reference>
<keyword evidence="4" id="KW-0238">DNA-binding</keyword>
<feature type="domain" description="Response regulatory" evidence="8">
    <location>
        <begin position="2"/>
        <end position="116"/>
    </location>
</feature>
<evidence type="ECO:0000259" key="7">
    <source>
        <dbReference type="PROSITE" id="PS50045"/>
    </source>
</evidence>
<dbReference type="GO" id="GO:0000160">
    <property type="term" value="P:phosphorelay signal transduction system"/>
    <property type="evidence" value="ECO:0007669"/>
    <property type="project" value="InterPro"/>
</dbReference>
<dbReference type="CDD" id="cd00156">
    <property type="entry name" value="REC"/>
    <property type="match status" value="1"/>
</dbReference>
<dbReference type="PANTHER" id="PTHR32071">
    <property type="entry name" value="TRANSCRIPTIONAL REGULATORY PROTEIN"/>
    <property type="match status" value="1"/>
</dbReference>
<dbReference type="PROSITE" id="PS50045">
    <property type="entry name" value="SIGMA54_INTERACT_4"/>
    <property type="match status" value="1"/>
</dbReference>
<organism evidence="9 10">
    <name type="scientific">Hydrogenothermus marinus</name>
    <dbReference type="NCBI Taxonomy" id="133270"/>
    <lineage>
        <taxon>Bacteria</taxon>
        <taxon>Pseudomonadati</taxon>
        <taxon>Aquificota</taxon>
        <taxon>Aquificia</taxon>
        <taxon>Aquificales</taxon>
        <taxon>Hydrogenothermaceae</taxon>
        <taxon>Hydrogenothermus</taxon>
    </lineage>
</organism>
<dbReference type="SUPFAM" id="SSF52540">
    <property type="entry name" value="P-loop containing nucleoside triphosphate hydrolases"/>
    <property type="match status" value="1"/>
</dbReference>
<dbReference type="InterPro" id="IPR025943">
    <property type="entry name" value="Sigma_54_int_dom_ATP-bd_2"/>
</dbReference>
<keyword evidence="1" id="KW-0547">Nucleotide-binding</keyword>
<dbReference type="RefSeq" id="WP_121923749.1">
    <property type="nucleotide sequence ID" value="NZ_REFO01000017.1"/>
</dbReference>
<evidence type="ECO:0000313" key="10">
    <source>
        <dbReference type="Proteomes" id="UP000280842"/>
    </source>
</evidence>
<dbReference type="InterPro" id="IPR003593">
    <property type="entry name" value="AAA+_ATPase"/>
</dbReference>
<dbReference type="FunFam" id="3.40.50.300:FF:000006">
    <property type="entry name" value="DNA-binding transcriptional regulator NtrC"/>
    <property type="match status" value="1"/>
</dbReference>
<dbReference type="PRINTS" id="PR01590">
    <property type="entry name" value="HTHFIS"/>
</dbReference>
<accession>A0A3M0B5P8</accession>
<dbReference type="PROSITE" id="PS50110">
    <property type="entry name" value="RESPONSE_REGULATORY"/>
    <property type="match status" value="1"/>
</dbReference>
<dbReference type="PROSITE" id="PS00676">
    <property type="entry name" value="SIGMA54_INTERACT_2"/>
    <property type="match status" value="1"/>
</dbReference>
<dbReference type="InterPro" id="IPR025662">
    <property type="entry name" value="Sigma_54_int_dom_ATP-bd_1"/>
</dbReference>
<dbReference type="OrthoDB" id="9334at2"/>
<evidence type="ECO:0000256" key="2">
    <source>
        <dbReference type="ARBA" id="ARBA00022840"/>
    </source>
</evidence>
<dbReference type="InterPro" id="IPR027417">
    <property type="entry name" value="P-loop_NTPase"/>
</dbReference>
<gene>
    <name evidence="9" type="ORF">CLV39_1657</name>
</gene>
<sequence length="456" mass="51910">MKALVFDDEKSILKAMKKLLEKENVEVKLYDSAKKALNIIKEESPDIVFLDISFKDSNGLEVLKQISKLEEKPYVVMISGYDEYNYLIEAMKFGAYDYIPKPFDVAKIKEIINDIKKSINKKSENVNAKSEIVGKSPAMTQVFKLVGRAAITDEPVLITGESGTGKEVIANLIHKFSNRSKNQFVAINCAAIPEDLIESELFGYEKGAFTGANTKKEGKFLLADKGSIFLDEISELPYNAQGKLLRVLQEKDVSPIGSNKTYKVDIKVIAATNKDLKKLVEEGKFREDLYYRLSVFEIYIPPLRERKEDIPELINLFTKQALKAYNLKDGGFTKEAINMLTNYSFPGNVRQLKNIVNRMISLYRERPITPELLPAEIKGNIEKDKWLKFLKEEINDLFILNKSENVYNNIVNKVEKLLIEEALNLTNNNISKASKLLGIHRNTIHKKIKELGIDKK</sequence>
<dbReference type="SUPFAM" id="SSF52172">
    <property type="entry name" value="CheY-like"/>
    <property type="match status" value="1"/>
</dbReference>